<reference evidence="11 12" key="1">
    <citation type="journal article" date="2024" name="Front. Microbiol.">
        <title>Novel thermophilic genera Geochorda gen. nov. and Carboxydochorda gen. nov. from the deep terrestrial subsurface reveal the ecophysiological diversity in the class Limnochordia.</title>
        <authorList>
            <person name="Karnachuk O.V."/>
            <person name="Lukina A.P."/>
            <person name="Avakyan M.R."/>
            <person name="Kadnikov V.V."/>
            <person name="Begmatov S."/>
            <person name="Beletsky A.V."/>
            <person name="Vlasova K.G."/>
            <person name="Novikov A.A."/>
            <person name="Shcherbakova V.A."/>
            <person name="Mardanov A.V."/>
            <person name="Ravin N.V."/>
        </authorList>
    </citation>
    <scope>NUCLEOTIDE SEQUENCE [LARGE SCALE GENOMIC DNA]</scope>
    <source>
        <strain evidence="11 12">L945</strain>
    </source>
</reference>
<evidence type="ECO:0000256" key="1">
    <source>
        <dbReference type="ARBA" id="ARBA00004651"/>
    </source>
</evidence>
<feature type="transmembrane region" description="Helical" evidence="9">
    <location>
        <begin position="109"/>
        <end position="138"/>
    </location>
</feature>
<dbReference type="Pfam" id="PF00528">
    <property type="entry name" value="BPD_transp_1"/>
    <property type="match status" value="1"/>
</dbReference>
<dbReference type="EMBL" id="CP141615">
    <property type="protein sequence ID" value="WRP16143.1"/>
    <property type="molecule type" value="Genomic_DNA"/>
</dbReference>
<dbReference type="RefSeq" id="WP_324715416.1">
    <property type="nucleotide sequence ID" value="NZ_CP141615.1"/>
</dbReference>
<comment type="similarity">
    <text evidence="2">Belongs to the binding-protein-dependent transport system permease family. MalFG subfamily.</text>
</comment>
<comment type="subcellular location">
    <subcellularLocation>
        <location evidence="1 9">Cell membrane</location>
        <topology evidence="1 9">Multi-pass membrane protein</topology>
    </subcellularLocation>
</comment>
<dbReference type="PROSITE" id="PS50928">
    <property type="entry name" value="ABC_TM1"/>
    <property type="match status" value="1"/>
</dbReference>
<dbReference type="InterPro" id="IPR035906">
    <property type="entry name" value="MetI-like_sf"/>
</dbReference>
<keyword evidence="3 9" id="KW-0813">Transport</keyword>
<dbReference type="PANTHER" id="PTHR32243:SF50">
    <property type="entry name" value="MALTOSE_MALTODEXTRIN TRANSPORT SYSTEM PERMEASE PROTEIN MALG"/>
    <property type="match status" value="1"/>
</dbReference>
<dbReference type="SUPFAM" id="SSF161098">
    <property type="entry name" value="MetI-like"/>
    <property type="match status" value="1"/>
</dbReference>
<evidence type="ECO:0000256" key="9">
    <source>
        <dbReference type="RuleBase" id="RU363032"/>
    </source>
</evidence>
<dbReference type="Proteomes" id="UP001332192">
    <property type="component" value="Chromosome"/>
</dbReference>
<dbReference type="CDD" id="cd06261">
    <property type="entry name" value="TM_PBP2"/>
    <property type="match status" value="1"/>
</dbReference>
<evidence type="ECO:0000256" key="8">
    <source>
        <dbReference type="ARBA" id="ARBA00023136"/>
    </source>
</evidence>
<evidence type="ECO:0000256" key="6">
    <source>
        <dbReference type="ARBA" id="ARBA00022692"/>
    </source>
</evidence>
<keyword evidence="7 9" id="KW-1133">Transmembrane helix</keyword>
<dbReference type="Gene3D" id="1.10.3720.10">
    <property type="entry name" value="MetI-like"/>
    <property type="match status" value="1"/>
</dbReference>
<feature type="transmembrane region" description="Helical" evidence="9">
    <location>
        <begin position="249"/>
        <end position="270"/>
    </location>
</feature>
<protein>
    <submittedName>
        <fullName evidence="11">Sugar ABC transporter permease</fullName>
    </submittedName>
</protein>
<dbReference type="PANTHER" id="PTHR32243">
    <property type="entry name" value="MALTOSE TRANSPORT SYSTEM PERMEASE-RELATED"/>
    <property type="match status" value="1"/>
</dbReference>
<feature type="transmembrane region" description="Helical" evidence="9">
    <location>
        <begin position="17"/>
        <end position="36"/>
    </location>
</feature>
<dbReference type="InterPro" id="IPR000515">
    <property type="entry name" value="MetI-like"/>
</dbReference>
<proteinExistence type="inferred from homology"/>
<feature type="domain" description="ABC transmembrane type-1" evidence="10">
    <location>
        <begin position="72"/>
        <end position="270"/>
    </location>
</feature>
<accession>A0ABZ1BU78</accession>
<keyword evidence="6 9" id="KW-0812">Transmembrane</keyword>
<keyword evidence="8 9" id="KW-0472">Membrane</keyword>
<keyword evidence="4" id="KW-1003">Cell membrane</keyword>
<keyword evidence="12" id="KW-1185">Reference proteome</keyword>
<name>A0ABZ1BU78_9FIRM</name>
<feature type="transmembrane region" description="Helical" evidence="9">
    <location>
        <begin position="150"/>
        <end position="169"/>
    </location>
</feature>
<evidence type="ECO:0000256" key="4">
    <source>
        <dbReference type="ARBA" id="ARBA00022475"/>
    </source>
</evidence>
<keyword evidence="5" id="KW-0762">Sugar transport</keyword>
<feature type="transmembrane region" description="Helical" evidence="9">
    <location>
        <begin position="78"/>
        <end position="97"/>
    </location>
</feature>
<evidence type="ECO:0000256" key="3">
    <source>
        <dbReference type="ARBA" id="ARBA00022448"/>
    </source>
</evidence>
<feature type="transmembrane region" description="Helical" evidence="9">
    <location>
        <begin position="190"/>
        <end position="212"/>
    </location>
</feature>
<evidence type="ECO:0000256" key="5">
    <source>
        <dbReference type="ARBA" id="ARBA00022597"/>
    </source>
</evidence>
<evidence type="ECO:0000313" key="12">
    <source>
        <dbReference type="Proteomes" id="UP001332192"/>
    </source>
</evidence>
<organism evidence="11 12">
    <name type="scientific">Carboxydichorda subterranea</name>
    <dbReference type="NCBI Taxonomy" id="3109565"/>
    <lineage>
        <taxon>Bacteria</taxon>
        <taxon>Bacillati</taxon>
        <taxon>Bacillota</taxon>
        <taxon>Limnochordia</taxon>
        <taxon>Limnochordales</taxon>
        <taxon>Geochordaceae</taxon>
        <taxon>Carboxydichorda</taxon>
    </lineage>
</organism>
<evidence type="ECO:0000259" key="10">
    <source>
        <dbReference type="PROSITE" id="PS50928"/>
    </source>
</evidence>
<dbReference type="InterPro" id="IPR050901">
    <property type="entry name" value="BP-dep_ABC_trans_perm"/>
</dbReference>
<evidence type="ECO:0000256" key="7">
    <source>
        <dbReference type="ARBA" id="ARBA00022989"/>
    </source>
</evidence>
<gene>
    <name evidence="11" type="ORF">U7230_08480</name>
</gene>
<evidence type="ECO:0000313" key="11">
    <source>
        <dbReference type="EMBL" id="WRP16143.1"/>
    </source>
</evidence>
<evidence type="ECO:0000256" key="2">
    <source>
        <dbReference type="ARBA" id="ARBA00009047"/>
    </source>
</evidence>
<sequence>MYSRYGWAGQLWRQARVWLAIGFALFPVAWIVSASLNPADTLVGQRLIPPNPTLEHYRELFTNPAHPFGLWLWNSIKVSGVSAVLTVAMAALAAYAFSRFRFRGRRTGLLALLIVQMFPQMLAMVAIYLMLLAIGQYVPSLGINTHGGLILVYLGGALGFNTYLMKGYFDTIPHSLEESAMMDGASAFQAFLHIILPLARPVLAVIFLLAFIGTYSDFLLASILLKERTALTFAVGLRIFISGQYSTRWGVFAAASIVGALPISVIFYLLRNQFVSGLTQGAVKA</sequence>